<dbReference type="FunFam" id="3.40.50.300:FF:000991">
    <property type="entry name" value="Dephospho-CoA kinase"/>
    <property type="match status" value="1"/>
</dbReference>
<dbReference type="PROSITE" id="PS51219">
    <property type="entry name" value="DPCK"/>
    <property type="match status" value="1"/>
</dbReference>
<dbReference type="CDD" id="cd02022">
    <property type="entry name" value="DPCK"/>
    <property type="match status" value="1"/>
</dbReference>
<comment type="subcellular location">
    <subcellularLocation>
        <location evidence="8">Cytoplasm</location>
    </subcellularLocation>
</comment>
<sequence>MFKLGLTGGIATGKSTVSNHFKELGIPVLDADVIAREVVEPGQPALMDIVAEFGEEMLQPDGTLNRKALGSVVFGNPAKLAKLNQFTHPRVQASMRAQADAYAAAGVPLIVLDIPLLLEGRNAAGADAVMVVTVPADVQQERLMARNQLSTDEARKRMNSQMPMAEKEKLADYVIDNSGTIAETYAQVDAVLAALPH</sequence>
<keyword evidence="2 8" id="KW-0963">Cytoplasm</keyword>
<dbReference type="NCBIfam" id="TIGR00152">
    <property type="entry name" value="dephospho-CoA kinase"/>
    <property type="match status" value="1"/>
</dbReference>
<evidence type="ECO:0000256" key="7">
    <source>
        <dbReference type="ARBA" id="ARBA00022993"/>
    </source>
</evidence>
<evidence type="ECO:0000256" key="5">
    <source>
        <dbReference type="ARBA" id="ARBA00022777"/>
    </source>
</evidence>
<evidence type="ECO:0000313" key="11">
    <source>
        <dbReference type="Proteomes" id="UP000650485"/>
    </source>
</evidence>
<organism evidence="10 11">
    <name type="scientific">Weissella confusa</name>
    <name type="common">Lactobacillus confusus</name>
    <dbReference type="NCBI Taxonomy" id="1583"/>
    <lineage>
        <taxon>Bacteria</taxon>
        <taxon>Bacillati</taxon>
        <taxon>Bacillota</taxon>
        <taxon>Bacilli</taxon>
        <taxon>Lactobacillales</taxon>
        <taxon>Lactobacillaceae</taxon>
        <taxon>Weissella</taxon>
    </lineage>
</organism>
<evidence type="ECO:0000256" key="9">
    <source>
        <dbReference type="NCBIfam" id="TIGR00152"/>
    </source>
</evidence>
<name>A0A3R6B458_WEICO</name>
<dbReference type="EC" id="2.7.1.24" evidence="8 9"/>
<keyword evidence="7 8" id="KW-0173">Coenzyme A biosynthesis</keyword>
<dbReference type="Pfam" id="PF01121">
    <property type="entry name" value="CoaE"/>
    <property type="match status" value="1"/>
</dbReference>
<dbReference type="GO" id="GO:0004140">
    <property type="term" value="F:dephospho-CoA kinase activity"/>
    <property type="evidence" value="ECO:0007669"/>
    <property type="project" value="UniProtKB-UniRule"/>
</dbReference>
<gene>
    <name evidence="8" type="primary">coaE</name>
    <name evidence="10" type="ORF">H7R52_10795</name>
</gene>
<dbReference type="SUPFAM" id="SSF52540">
    <property type="entry name" value="P-loop containing nucleoside triphosphate hydrolases"/>
    <property type="match status" value="1"/>
</dbReference>
<comment type="caution">
    <text evidence="10">The sequence shown here is derived from an EMBL/GenBank/DDBJ whole genome shotgun (WGS) entry which is preliminary data.</text>
</comment>
<dbReference type="Gene3D" id="3.40.50.300">
    <property type="entry name" value="P-loop containing nucleotide triphosphate hydrolases"/>
    <property type="match status" value="1"/>
</dbReference>
<keyword evidence="4 8" id="KW-0547">Nucleotide-binding</keyword>
<evidence type="ECO:0000256" key="3">
    <source>
        <dbReference type="ARBA" id="ARBA00022679"/>
    </source>
</evidence>
<comment type="similarity">
    <text evidence="1 8">Belongs to the CoaE family.</text>
</comment>
<comment type="pathway">
    <text evidence="8">Cofactor biosynthesis; coenzyme A biosynthesis; CoA from (R)-pantothenate: step 5/5.</text>
</comment>
<dbReference type="RefSeq" id="WP_118704002.1">
    <property type="nucleotide sequence ID" value="NZ_CABJBN010000003.1"/>
</dbReference>
<dbReference type="GO" id="GO:0005737">
    <property type="term" value="C:cytoplasm"/>
    <property type="evidence" value="ECO:0007669"/>
    <property type="project" value="UniProtKB-SubCell"/>
</dbReference>
<dbReference type="InterPro" id="IPR027417">
    <property type="entry name" value="P-loop_NTPase"/>
</dbReference>
<dbReference type="InterPro" id="IPR001977">
    <property type="entry name" value="Depp_CoAkinase"/>
</dbReference>
<evidence type="ECO:0000256" key="6">
    <source>
        <dbReference type="ARBA" id="ARBA00022840"/>
    </source>
</evidence>
<evidence type="ECO:0000256" key="1">
    <source>
        <dbReference type="ARBA" id="ARBA00009018"/>
    </source>
</evidence>
<dbReference type="GO" id="GO:0015937">
    <property type="term" value="P:coenzyme A biosynthetic process"/>
    <property type="evidence" value="ECO:0007669"/>
    <property type="project" value="UniProtKB-UniRule"/>
</dbReference>
<dbReference type="PANTHER" id="PTHR10695:SF46">
    <property type="entry name" value="BIFUNCTIONAL COENZYME A SYNTHASE-RELATED"/>
    <property type="match status" value="1"/>
</dbReference>
<comment type="catalytic activity">
    <reaction evidence="8">
        <text>3'-dephospho-CoA + ATP = ADP + CoA + H(+)</text>
        <dbReference type="Rhea" id="RHEA:18245"/>
        <dbReference type="ChEBI" id="CHEBI:15378"/>
        <dbReference type="ChEBI" id="CHEBI:30616"/>
        <dbReference type="ChEBI" id="CHEBI:57287"/>
        <dbReference type="ChEBI" id="CHEBI:57328"/>
        <dbReference type="ChEBI" id="CHEBI:456216"/>
        <dbReference type="EC" id="2.7.1.24"/>
    </reaction>
</comment>
<evidence type="ECO:0000256" key="4">
    <source>
        <dbReference type="ARBA" id="ARBA00022741"/>
    </source>
</evidence>
<proteinExistence type="inferred from homology"/>
<dbReference type="GO" id="GO:0005524">
    <property type="term" value="F:ATP binding"/>
    <property type="evidence" value="ECO:0007669"/>
    <property type="project" value="UniProtKB-UniRule"/>
</dbReference>
<dbReference type="PANTHER" id="PTHR10695">
    <property type="entry name" value="DEPHOSPHO-COA KINASE-RELATED"/>
    <property type="match status" value="1"/>
</dbReference>
<keyword evidence="6 8" id="KW-0067">ATP-binding</keyword>
<accession>A0A3R6B458</accession>
<keyword evidence="3 8" id="KW-0808">Transferase</keyword>
<keyword evidence="5 8" id="KW-0418">Kinase</keyword>
<dbReference type="EMBL" id="JACSZT010000008">
    <property type="protein sequence ID" value="MBC6499149.1"/>
    <property type="molecule type" value="Genomic_DNA"/>
</dbReference>
<feature type="binding site" evidence="8">
    <location>
        <begin position="11"/>
        <end position="16"/>
    </location>
    <ligand>
        <name>ATP</name>
        <dbReference type="ChEBI" id="CHEBI:30616"/>
    </ligand>
</feature>
<evidence type="ECO:0000313" key="10">
    <source>
        <dbReference type="EMBL" id="MBC6499149.1"/>
    </source>
</evidence>
<dbReference type="AlphaFoldDB" id="A0A3R6B458"/>
<dbReference type="Proteomes" id="UP000650485">
    <property type="component" value="Unassembled WGS sequence"/>
</dbReference>
<reference evidence="10" key="1">
    <citation type="submission" date="2020-08" db="EMBL/GenBank/DDBJ databases">
        <title>Complete genome sequence of Weissella confusa strain FS54 provides insights into metabolic potential.</title>
        <authorList>
            <person name="Fhoula I."/>
            <person name="Najjari A."/>
            <person name="Lekired A."/>
            <person name="Bessrour-Aouam N."/>
            <person name="Jaballah S."/>
            <person name="Klibi N."/>
            <person name="Ouzari H.-I."/>
        </authorList>
    </citation>
    <scope>NUCLEOTIDE SEQUENCE</scope>
    <source>
        <strain evidence="10">FS54</strain>
    </source>
</reference>
<protein>
    <recommendedName>
        <fullName evidence="8 9">Dephospho-CoA kinase</fullName>
        <ecNumber evidence="8 9">2.7.1.24</ecNumber>
    </recommendedName>
    <alternativeName>
        <fullName evidence="8">Dephosphocoenzyme A kinase</fullName>
    </alternativeName>
</protein>
<evidence type="ECO:0000256" key="2">
    <source>
        <dbReference type="ARBA" id="ARBA00022490"/>
    </source>
</evidence>
<comment type="function">
    <text evidence="8">Catalyzes the phosphorylation of the 3'-hydroxyl group of dephosphocoenzyme A to form coenzyme A.</text>
</comment>
<evidence type="ECO:0000256" key="8">
    <source>
        <dbReference type="HAMAP-Rule" id="MF_00376"/>
    </source>
</evidence>
<dbReference type="HAMAP" id="MF_00376">
    <property type="entry name" value="Dephospho_CoA_kinase"/>
    <property type="match status" value="1"/>
</dbReference>